<name>A0A8J4YKJ8_CHIOP</name>
<evidence type="ECO:0000313" key="2">
    <source>
        <dbReference type="Proteomes" id="UP000770661"/>
    </source>
</evidence>
<organism evidence="1 2">
    <name type="scientific">Chionoecetes opilio</name>
    <name type="common">Atlantic snow crab</name>
    <name type="synonym">Cancer opilio</name>
    <dbReference type="NCBI Taxonomy" id="41210"/>
    <lineage>
        <taxon>Eukaryota</taxon>
        <taxon>Metazoa</taxon>
        <taxon>Ecdysozoa</taxon>
        <taxon>Arthropoda</taxon>
        <taxon>Crustacea</taxon>
        <taxon>Multicrustacea</taxon>
        <taxon>Malacostraca</taxon>
        <taxon>Eumalacostraca</taxon>
        <taxon>Eucarida</taxon>
        <taxon>Decapoda</taxon>
        <taxon>Pleocyemata</taxon>
        <taxon>Brachyura</taxon>
        <taxon>Eubrachyura</taxon>
        <taxon>Majoidea</taxon>
        <taxon>Majidae</taxon>
        <taxon>Chionoecetes</taxon>
    </lineage>
</organism>
<dbReference type="EMBL" id="JACEEZ010005850">
    <property type="protein sequence ID" value="KAG0725226.1"/>
    <property type="molecule type" value="Genomic_DNA"/>
</dbReference>
<proteinExistence type="predicted"/>
<accession>A0A8J4YKJ8</accession>
<reference evidence="1" key="1">
    <citation type="submission" date="2020-07" db="EMBL/GenBank/DDBJ databases">
        <title>The High-quality genome of the commercially important snow crab, Chionoecetes opilio.</title>
        <authorList>
            <person name="Jeong J.-H."/>
            <person name="Ryu S."/>
        </authorList>
    </citation>
    <scope>NUCLEOTIDE SEQUENCE</scope>
    <source>
        <strain evidence="1">MADBK_172401_WGS</strain>
        <tissue evidence="1">Digestive gland</tissue>
    </source>
</reference>
<dbReference type="OrthoDB" id="28245at2759"/>
<gene>
    <name evidence="1" type="ORF">GWK47_039020</name>
</gene>
<comment type="caution">
    <text evidence="1">The sequence shown here is derived from an EMBL/GenBank/DDBJ whole genome shotgun (WGS) entry which is preliminary data.</text>
</comment>
<sequence length="118" mass="12264">MKTRDVGGEIDVFCESQKPSTVGNCLWARGASPRPPYDATAGGHHAARDPLQAPFPYQAALDKKTSTQLAPAPSLVGALLASSTPGCLLQMQPDGKDRFQGSVPHAHIAGVGADGLCR</sequence>
<protein>
    <submittedName>
        <fullName evidence="1">Uncharacterized protein</fullName>
    </submittedName>
</protein>
<dbReference type="Proteomes" id="UP000770661">
    <property type="component" value="Unassembled WGS sequence"/>
</dbReference>
<keyword evidence="2" id="KW-1185">Reference proteome</keyword>
<dbReference type="AlphaFoldDB" id="A0A8J4YKJ8"/>
<evidence type="ECO:0000313" key="1">
    <source>
        <dbReference type="EMBL" id="KAG0725226.1"/>
    </source>
</evidence>